<gene>
    <name evidence="2" type="ORF">SAMN04488004_11846</name>
</gene>
<keyword evidence="1" id="KW-0472">Membrane</keyword>
<dbReference type="RefSeq" id="WP_090190744.1">
    <property type="nucleotide sequence ID" value="NZ_CAXIDI010000004.1"/>
</dbReference>
<feature type="transmembrane region" description="Helical" evidence="1">
    <location>
        <begin position="105"/>
        <end position="129"/>
    </location>
</feature>
<reference evidence="3" key="1">
    <citation type="submission" date="2016-10" db="EMBL/GenBank/DDBJ databases">
        <authorList>
            <person name="Varghese N."/>
            <person name="Submissions S."/>
        </authorList>
    </citation>
    <scope>NUCLEOTIDE SEQUENCE [LARGE SCALE GENOMIC DNA]</scope>
    <source>
        <strain evidence="3">DSM 16199</strain>
    </source>
</reference>
<feature type="transmembrane region" description="Helical" evidence="1">
    <location>
        <begin position="58"/>
        <end position="75"/>
    </location>
</feature>
<protein>
    <submittedName>
        <fullName evidence="2">Rod shape-determining protein MreD</fullName>
    </submittedName>
</protein>
<keyword evidence="1" id="KW-0812">Transmembrane</keyword>
<evidence type="ECO:0000256" key="1">
    <source>
        <dbReference type="SAM" id="Phobius"/>
    </source>
</evidence>
<dbReference type="EMBL" id="FOTF01000018">
    <property type="protein sequence ID" value="SFL42836.1"/>
    <property type="molecule type" value="Genomic_DNA"/>
</dbReference>
<organism evidence="2 3">
    <name type="scientific">Loktanella salsilacus</name>
    <dbReference type="NCBI Taxonomy" id="195913"/>
    <lineage>
        <taxon>Bacteria</taxon>
        <taxon>Pseudomonadati</taxon>
        <taxon>Pseudomonadota</taxon>
        <taxon>Alphaproteobacteria</taxon>
        <taxon>Rhodobacterales</taxon>
        <taxon>Roseobacteraceae</taxon>
        <taxon>Loktanella</taxon>
    </lineage>
</organism>
<name>A0A1I4HN45_9RHOB</name>
<dbReference type="STRING" id="195913.SAMN04488004_11846"/>
<dbReference type="AlphaFoldDB" id="A0A1I4HN45"/>
<dbReference type="Proteomes" id="UP000199550">
    <property type="component" value="Unassembled WGS sequence"/>
</dbReference>
<keyword evidence="1" id="KW-1133">Transmembrane helix</keyword>
<evidence type="ECO:0000313" key="2">
    <source>
        <dbReference type="EMBL" id="SFL42836.1"/>
    </source>
</evidence>
<dbReference type="OrthoDB" id="7629477at2"/>
<evidence type="ECO:0000313" key="3">
    <source>
        <dbReference type="Proteomes" id="UP000199550"/>
    </source>
</evidence>
<dbReference type="GeneID" id="97890046"/>
<proteinExistence type="predicted"/>
<feature type="transmembrane region" description="Helical" evidence="1">
    <location>
        <begin position="141"/>
        <end position="164"/>
    </location>
</feature>
<keyword evidence="3" id="KW-1185">Reference proteome</keyword>
<sequence>MAESPAARIWIGRAVFLALATAVIFIQLLPLDTAPPSWAAPDLLLAISLAWVARRPEFLPFIVVFAVFLLTDLLFQRPPGLWAALVVVLTETVRSRSRGLRNVPLALEWGTVAFGIVAITLVNRLVLAIMLTPQAPLTLTLIQMVMTIMIYPVVVLVAQVLFGLTRPAPGQVDSLGHRL</sequence>
<accession>A0A1I4HN45</accession>